<dbReference type="AlphaFoldDB" id="A0A0C2YIT2"/>
<accession>A0A0C2YIT2</accession>
<sequence length="76" mass="8946">MYRTLEDPSKIPSPSHSCFTINLASPFTYIYNCVYESLSSPSIKDFTSICIWKKRQCYISFVDNGIYRTYFAYIFL</sequence>
<proteinExistence type="predicted"/>
<dbReference type="EMBL" id="KN831768">
    <property type="protein sequence ID" value="KIM49658.1"/>
    <property type="molecule type" value="Genomic_DNA"/>
</dbReference>
<gene>
    <name evidence="1" type="ORF">M413DRAFT_113892</name>
</gene>
<evidence type="ECO:0000313" key="1">
    <source>
        <dbReference type="EMBL" id="KIM49658.1"/>
    </source>
</evidence>
<name>A0A0C2YIT2_HEBCY</name>
<dbReference type="HOGENOM" id="CLU_2654753_0_0_1"/>
<keyword evidence="2" id="KW-1185">Reference proteome</keyword>
<organism evidence="1 2">
    <name type="scientific">Hebeloma cylindrosporum</name>
    <dbReference type="NCBI Taxonomy" id="76867"/>
    <lineage>
        <taxon>Eukaryota</taxon>
        <taxon>Fungi</taxon>
        <taxon>Dikarya</taxon>
        <taxon>Basidiomycota</taxon>
        <taxon>Agaricomycotina</taxon>
        <taxon>Agaricomycetes</taxon>
        <taxon>Agaricomycetidae</taxon>
        <taxon>Agaricales</taxon>
        <taxon>Agaricineae</taxon>
        <taxon>Hymenogastraceae</taxon>
        <taxon>Hebeloma</taxon>
    </lineage>
</organism>
<reference evidence="1 2" key="1">
    <citation type="submission" date="2014-04" db="EMBL/GenBank/DDBJ databases">
        <authorList>
            <consortium name="DOE Joint Genome Institute"/>
            <person name="Kuo A."/>
            <person name="Gay G."/>
            <person name="Dore J."/>
            <person name="Kohler A."/>
            <person name="Nagy L.G."/>
            <person name="Floudas D."/>
            <person name="Copeland A."/>
            <person name="Barry K.W."/>
            <person name="Cichocki N."/>
            <person name="Veneault-Fourrey C."/>
            <person name="LaButti K."/>
            <person name="Lindquist E.A."/>
            <person name="Lipzen A."/>
            <person name="Lundell T."/>
            <person name="Morin E."/>
            <person name="Murat C."/>
            <person name="Sun H."/>
            <person name="Tunlid A."/>
            <person name="Henrissat B."/>
            <person name="Grigoriev I.V."/>
            <person name="Hibbett D.S."/>
            <person name="Martin F."/>
            <person name="Nordberg H.P."/>
            <person name="Cantor M.N."/>
            <person name="Hua S.X."/>
        </authorList>
    </citation>
    <scope>NUCLEOTIDE SEQUENCE [LARGE SCALE GENOMIC DNA]</scope>
    <source>
        <strain evidence="2">h7</strain>
    </source>
</reference>
<protein>
    <submittedName>
        <fullName evidence="1">Uncharacterized protein</fullName>
    </submittedName>
</protein>
<evidence type="ECO:0000313" key="2">
    <source>
        <dbReference type="Proteomes" id="UP000053424"/>
    </source>
</evidence>
<reference evidence="2" key="2">
    <citation type="submission" date="2015-01" db="EMBL/GenBank/DDBJ databases">
        <title>Evolutionary Origins and Diversification of the Mycorrhizal Mutualists.</title>
        <authorList>
            <consortium name="DOE Joint Genome Institute"/>
            <consortium name="Mycorrhizal Genomics Consortium"/>
            <person name="Kohler A."/>
            <person name="Kuo A."/>
            <person name="Nagy L.G."/>
            <person name="Floudas D."/>
            <person name="Copeland A."/>
            <person name="Barry K.W."/>
            <person name="Cichocki N."/>
            <person name="Veneault-Fourrey C."/>
            <person name="LaButti K."/>
            <person name="Lindquist E.A."/>
            <person name="Lipzen A."/>
            <person name="Lundell T."/>
            <person name="Morin E."/>
            <person name="Murat C."/>
            <person name="Riley R."/>
            <person name="Ohm R."/>
            <person name="Sun H."/>
            <person name="Tunlid A."/>
            <person name="Henrissat B."/>
            <person name="Grigoriev I.V."/>
            <person name="Hibbett D.S."/>
            <person name="Martin F."/>
        </authorList>
    </citation>
    <scope>NUCLEOTIDE SEQUENCE [LARGE SCALE GENOMIC DNA]</scope>
    <source>
        <strain evidence="2">h7</strain>
    </source>
</reference>
<dbReference type="Proteomes" id="UP000053424">
    <property type="component" value="Unassembled WGS sequence"/>
</dbReference>